<sequence>MIIIKKWDAQTSLSKTAQANAVNFLYENLQQYGDPKQDIEKAVMYALNQTERETSGFVLVATIDEEIVGVTVVNETGMKDYIPENILVYIATHQDYRGKGIGMSLMQNAIESSEGNIALHVEPDNPARKLYEKLGFTNKYLEMRYIK</sequence>
<dbReference type="PROSITE" id="PS51186">
    <property type="entry name" value="GNAT"/>
    <property type="match status" value="1"/>
</dbReference>
<dbReference type="InterPro" id="IPR000182">
    <property type="entry name" value="GNAT_dom"/>
</dbReference>
<dbReference type="PANTHER" id="PTHR43420">
    <property type="entry name" value="ACETYLTRANSFERASE"/>
    <property type="match status" value="1"/>
</dbReference>
<gene>
    <name evidence="4" type="ORF">QW060_04435</name>
</gene>
<feature type="domain" description="N-acetyltransferase" evidence="3">
    <location>
        <begin position="12"/>
        <end position="147"/>
    </location>
</feature>
<keyword evidence="1" id="KW-0808">Transferase</keyword>
<dbReference type="CDD" id="cd04301">
    <property type="entry name" value="NAT_SF"/>
    <property type="match status" value="1"/>
</dbReference>
<dbReference type="InterPro" id="IPR016181">
    <property type="entry name" value="Acyl_CoA_acyltransferase"/>
</dbReference>
<dbReference type="RefSeq" id="WP_290362444.1">
    <property type="nucleotide sequence ID" value="NZ_JAUFQU010000001.1"/>
</dbReference>
<dbReference type="InterPro" id="IPR050680">
    <property type="entry name" value="YpeA/RimI_acetyltransf"/>
</dbReference>
<dbReference type="EMBL" id="JAUFQU010000001">
    <property type="protein sequence ID" value="MDN3706371.1"/>
    <property type="molecule type" value="Genomic_DNA"/>
</dbReference>
<protein>
    <submittedName>
        <fullName evidence="4">GNAT family N-acetyltransferase</fullName>
    </submittedName>
</protein>
<dbReference type="Pfam" id="PF13508">
    <property type="entry name" value="Acetyltransf_7"/>
    <property type="match status" value="1"/>
</dbReference>
<organism evidence="4 5">
    <name type="scientific">Paenimyroides ceti</name>
    <dbReference type="NCBI Taxonomy" id="395087"/>
    <lineage>
        <taxon>Bacteria</taxon>
        <taxon>Pseudomonadati</taxon>
        <taxon>Bacteroidota</taxon>
        <taxon>Flavobacteriia</taxon>
        <taxon>Flavobacteriales</taxon>
        <taxon>Flavobacteriaceae</taxon>
        <taxon>Paenimyroides</taxon>
    </lineage>
</organism>
<keyword evidence="5" id="KW-1185">Reference proteome</keyword>
<dbReference type="SUPFAM" id="SSF55729">
    <property type="entry name" value="Acyl-CoA N-acyltransferases (Nat)"/>
    <property type="match status" value="1"/>
</dbReference>
<name>A0ABT8CRH7_9FLAO</name>
<accession>A0ABT8CRH7</accession>
<reference evidence="5" key="1">
    <citation type="journal article" date="2019" name="Int. J. Syst. Evol. Microbiol.">
        <title>The Global Catalogue of Microorganisms (GCM) 10K type strain sequencing project: providing services to taxonomists for standard genome sequencing and annotation.</title>
        <authorList>
            <consortium name="The Broad Institute Genomics Platform"/>
            <consortium name="The Broad Institute Genome Sequencing Center for Infectious Disease"/>
            <person name="Wu L."/>
            <person name="Ma J."/>
        </authorList>
    </citation>
    <scope>NUCLEOTIDE SEQUENCE [LARGE SCALE GENOMIC DNA]</scope>
    <source>
        <strain evidence="5">CECT 7184</strain>
    </source>
</reference>
<evidence type="ECO:0000313" key="4">
    <source>
        <dbReference type="EMBL" id="MDN3706371.1"/>
    </source>
</evidence>
<dbReference type="Proteomes" id="UP001242368">
    <property type="component" value="Unassembled WGS sequence"/>
</dbReference>
<keyword evidence="2" id="KW-0012">Acyltransferase</keyword>
<evidence type="ECO:0000256" key="2">
    <source>
        <dbReference type="ARBA" id="ARBA00023315"/>
    </source>
</evidence>
<proteinExistence type="predicted"/>
<evidence type="ECO:0000313" key="5">
    <source>
        <dbReference type="Proteomes" id="UP001242368"/>
    </source>
</evidence>
<evidence type="ECO:0000259" key="3">
    <source>
        <dbReference type="PROSITE" id="PS51186"/>
    </source>
</evidence>
<dbReference type="Gene3D" id="3.40.630.30">
    <property type="match status" value="1"/>
</dbReference>
<comment type="caution">
    <text evidence="4">The sequence shown here is derived from an EMBL/GenBank/DDBJ whole genome shotgun (WGS) entry which is preliminary data.</text>
</comment>
<evidence type="ECO:0000256" key="1">
    <source>
        <dbReference type="ARBA" id="ARBA00022679"/>
    </source>
</evidence>